<protein>
    <submittedName>
        <fullName evidence="5">Restriction endonuclease subunit S</fullName>
    </submittedName>
</protein>
<dbReference type="Proteomes" id="UP000664344">
    <property type="component" value="Unassembled WGS sequence"/>
</dbReference>
<dbReference type="InterPro" id="IPR052021">
    <property type="entry name" value="Type-I_RS_S_subunit"/>
</dbReference>
<dbReference type="CDD" id="cd17246">
    <property type="entry name" value="RMtype1_S_SonII-TRD2-CR2_like"/>
    <property type="match status" value="1"/>
</dbReference>
<dbReference type="PANTHER" id="PTHR30408">
    <property type="entry name" value="TYPE-1 RESTRICTION ENZYME ECOKI SPECIFICITY PROTEIN"/>
    <property type="match status" value="1"/>
</dbReference>
<proteinExistence type="inferred from homology"/>
<evidence type="ECO:0000256" key="1">
    <source>
        <dbReference type="ARBA" id="ARBA00010923"/>
    </source>
</evidence>
<dbReference type="PANTHER" id="PTHR30408:SF12">
    <property type="entry name" value="TYPE I RESTRICTION ENZYME MJAVIII SPECIFICITY SUBUNIT"/>
    <property type="match status" value="1"/>
</dbReference>
<keyword evidence="5" id="KW-0255">Endonuclease</keyword>
<keyword evidence="5" id="KW-0378">Hydrolase</keyword>
<dbReference type="RefSeq" id="WP_206557264.1">
    <property type="nucleotide sequence ID" value="NZ_JAFKDB010000012.1"/>
</dbReference>
<keyword evidence="5" id="KW-0540">Nuclease</keyword>
<dbReference type="InterPro" id="IPR044946">
    <property type="entry name" value="Restrct_endonuc_typeI_TRD_sf"/>
</dbReference>
<gene>
    <name evidence="5" type="ORF">JYP53_07975</name>
</gene>
<feature type="domain" description="Type I restriction modification DNA specificity" evidence="4">
    <location>
        <begin position="222"/>
        <end position="392"/>
    </location>
</feature>
<dbReference type="GO" id="GO:0004519">
    <property type="term" value="F:endonuclease activity"/>
    <property type="evidence" value="ECO:0007669"/>
    <property type="project" value="UniProtKB-KW"/>
</dbReference>
<dbReference type="SUPFAM" id="SSF116734">
    <property type="entry name" value="DNA methylase specificity domain"/>
    <property type="match status" value="2"/>
</dbReference>
<name>A0ABS3BDD3_9GAMM</name>
<organism evidence="5 6">
    <name type="scientific">Marinobacter daepoensis</name>
    <dbReference type="NCBI Taxonomy" id="262077"/>
    <lineage>
        <taxon>Bacteria</taxon>
        <taxon>Pseudomonadati</taxon>
        <taxon>Pseudomonadota</taxon>
        <taxon>Gammaproteobacteria</taxon>
        <taxon>Pseudomonadales</taxon>
        <taxon>Marinobacteraceae</taxon>
        <taxon>Marinobacter</taxon>
    </lineage>
</organism>
<feature type="domain" description="Type I restriction modification DNA specificity" evidence="4">
    <location>
        <begin position="6"/>
        <end position="187"/>
    </location>
</feature>
<dbReference type="EMBL" id="JAFKDB010000012">
    <property type="protein sequence ID" value="MBN7769834.1"/>
    <property type="molecule type" value="Genomic_DNA"/>
</dbReference>
<keyword evidence="3" id="KW-0238">DNA-binding</keyword>
<dbReference type="Gene3D" id="1.10.287.1120">
    <property type="entry name" value="Bipartite methylase S protein"/>
    <property type="match status" value="1"/>
</dbReference>
<evidence type="ECO:0000259" key="4">
    <source>
        <dbReference type="Pfam" id="PF01420"/>
    </source>
</evidence>
<sequence>MSNAVPAGWSDGTLTDFCDINPRLAQRAEMNADTPVSFIKMEDVSNNAVVRNVRVAPYGQVSKGFTSFQNGDVLVAKITPCFENGKGGFVQGLRNGVGFGSTEFHVLRARKDSNSEFLYQFTNSEDFRLKGEANMTGSAGQRRVPTEYLKTLDVIFPPLPEQQKIAAILSSVDDVIEKTRAQIDKLKHLKTGMMQELLTKGIGSGGVPHTEFKDSPVGRIPVCWEVRKADDISDAIMVGVVIKPTQYYVDQGVPALRSANVRENGLTMDNLKYFSAESNDRLHKSKLRKGDLLTVRTGYPGTTAVVTKEFEGCNCIDVVITRPSAEMDSDFLCLWVNSDHGKGQVLKAQGGLAQQHFNVGDMKNLLVPVPPLAEQQAIFRAVDSVTRKLSACEKRLGRFNSLKKALMQDLLTGKVRVSTRTIRGK</sequence>
<keyword evidence="2" id="KW-0680">Restriction system</keyword>
<evidence type="ECO:0000256" key="2">
    <source>
        <dbReference type="ARBA" id="ARBA00022747"/>
    </source>
</evidence>
<evidence type="ECO:0000313" key="6">
    <source>
        <dbReference type="Proteomes" id="UP000664344"/>
    </source>
</evidence>
<dbReference type="CDD" id="cd17260">
    <property type="entry name" value="RMtype1_S_EcoEI-TRD1-CR1_like"/>
    <property type="match status" value="1"/>
</dbReference>
<dbReference type="InterPro" id="IPR000055">
    <property type="entry name" value="Restrct_endonuc_typeI_TRD"/>
</dbReference>
<comment type="caution">
    <text evidence="5">The sequence shown here is derived from an EMBL/GenBank/DDBJ whole genome shotgun (WGS) entry which is preliminary data.</text>
</comment>
<keyword evidence="6" id="KW-1185">Reference proteome</keyword>
<dbReference type="Gene3D" id="3.90.220.20">
    <property type="entry name" value="DNA methylase specificity domains"/>
    <property type="match status" value="2"/>
</dbReference>
<evidence type="ECO:0000313" key="5">
    <source>
        <dbReference type="EMBL" id="MBN7769834.1"/>
    </source>
</evidence>
<reference evidence="5 6" key="1">
    <citation type="submission" date="2021-02" db="EMBL/GenBank/DDBJ databases">
        <title>PHA producing bacteria isolated from coastal sediment in Guangdong, Shenzhen.</title>
        <authorList>
            <person name="Zheng W."/>
            <person name="Yu S."/>
            <person name="Huang Y."/>
        </authorList>
    </citation>
    <scope>NUCLEOTIDE SEQUENCE [LARGE SCALE GENOMIC DNA]</scope>
    <source>
        <strain evidence="5 6">TN21-5</strain>
    </source>
</reference>
<comment type="similarity">
    <text evidence="1">Belongs to the type-I restriction system S methylase family.</text>
</comment>
<evidence type="ECO:0000256" key="3">
    <source>
        <dbReference type="ARBA" id="ARBA00023125"/>
    </source>
</evidence>
<dbReference type="Pfam" id="PF01420">
    <property type="entry name" value="Methylase_S"/>
    <property type="match status" value="2"/>
</dbReference>
<accession>A0ABS3BDD3</accession>